<dbReference type="Pfam" id="PF04075">
    <property type="entry name" value="F420H2_quin_red"/>
    <property type="match status" value="1"/>
</dbReference>
<dbReference type="Proteomes" id="UP001595764">
    <property type="component" value="Unassembled WGS sequence"/>
</dbReference>
<proteinExistence type="predicted"/>
<comment type="caution">
    <text evidence="1">The sequence shown here is derived from an EMBL/GenBank/DDBJ whole genome shotgun (WGS) entry which is preliminary data.</text>
</comment>
<dbReference type="InterPro" id="IPR012349">
    <property type="entry name" value="Split_barrel_FMN-bd"/>
</dbReference>
<evidence type="ECO:0000313" key="1">
    <source>
        <dbReference type="EMBL" id="MFC3509334.1"/>
    </source>
</evidence>
<gene>
    <name evidence="1" type="ORF">ACFORO_04095</name>
</gene>
<dbReference type="Gene3D" id="2.30.110.10">
    <property type="entry name" value="Electron Transport, Fmn-binding Protein, Chain A"/>
    <property type="match status" value="1"/>
</dbReference>
<name>A0ABV7QBS9_9PSEU</name>
<organism evidence="1 2">
    <name type="scientific">Amycolatopsis halotolerans</name>
    <dbReference type="NCBI Taxonomy" id="330083"/>
    <lineage>
        <taxon>Bacteria</taxon>
        <taxon>Bacillati</taxon>
        <taxon>Actinomycetota</taxon>
        <taxon>Actinomycetes</taxon>
        <taxon>Pseudonocardiales</taxon>
        <taxon>Pseudonocardiaceae</taxon>
        <taxon>Amycolatopsis</taxon>
    </lineage>
</organism>
<accession>A0ABV7QBS9</accession>
<reference evidence="2" key="1">
    <citation type="journal article" date="2019" name="Int. J. Syst. Evol. Microbiol.">
        <title>The Global Catalogue of Microorganisms (GCM) 10K type strain sequencing project: providing services to taxonomists for standard genome sequencing and annotation.</title>
        <authorList>
            <consortium name="The Broad Institute Genomics Platform"/>
            <consortium name="The Broad Institute Genome Sequencing Center for Infectious Disease"/>
            <person name="Wu L."/>
            <person name="Ma J."/>
        </authorList>
    </citation>
    <scope>NUCLEOTIDE SEQUENCE [LARGE SCALE GENOMIC DNA]</scope>
    <source>
        <strain evidence="2">CGMCC 4.7682</strain>
    </source>
</reference>
<dbReference type="InterPro" id="IPR004378">
    <property type="entry name" value="F420H2_quin_Rdtase"/>
</dbReference>
<dbReference type="RefSeq" id="WP_377869547.1">
    <property type="nucleotide sequence ID" value="NZ_JBHMAY010000012.1"/>
</dbReference>
<protein>
    <submittedName>
        <fullName evidence="1">Nitroreductase family deazaflavin-dependent oxidoreductase</fullName>
    </submittedName>
</protein>
<dbReference type="NCBIfam" id="TIGR00026">
    <property type="entry name" value="hi_GC_TIGR00026"/>
    <property type="match status" value="1"/>
</dbReference>
<keyword evidence="2" id="KW-1185">Reference proteome</keyword>
<sequence>MARKSSEFAEVNAQMVRKLLDADPQPIPDGGYGLRVLETTGRRSGRTRQTPLGVLRLGGDRYLVSPDANRDWVRNLAAVPACRVRGGDNSESVRAQPVNGAEAVSVIAAYLAAVQAPWALAAFPVGPGSSADEIAAHLDSLAVFRLEAGGA</sequence>
<evidence type="ECO:0000313" key="2">
    <source>
        <dbReference type="Proteomes" id="UP001595764"/>
    </source>
</evidence>
<dbReference type="EMBL" id="JBHRWI010000004">
    <property type="protein sequence ID" value="MFC3509334.1"/>
    <property type="molecule type" value="Genomic_DNA"/>
</dbReference>